<feature type="DNA-binding region" description="H-T-H motif" evidence="2">
    <location>
        <begin position="27"/>
        <end position="46"/>
    </location>
</feature>
<name>A0A938XWN9_9FIRM</name>
<keyword evidence="5" id="KW-1185">Reference proteome</keyword>
<dbReference type="Pfam" id="PF00440">
    <property type="entry name" value="TetR_N"/>
    <property type="match status" value="1"/>
</dbReference>
<feature type="domain" description="HTH tetR-type" evidence="3">
    <location>
        <begin position="3"/>
        <end position="64"/>
    </location>
</feature>
<dbReference type="PANTHER" id="PTHR43479:SF11">
    <property type="entry name" value="ACREF_ENVCD OPERON REPRESSOR-RELATED"/>
    <property type="match status" value="1"/>
</dbReference>
<dbReference type="InterPro" id="IPR009057">
    <property type="entry name" value="Homeodomain-like_sf"/>
</dbReference>
<dbReference type="InterPro" id="IPR001647">
    <property type="entry name" value="HTH_TetR"/>
</dbReference>
<keyword evidence="1 2" id="KW-0238">DNA-binding</keyword>
<protein>
    <submittedName>
        <fullName evidence="4">AcrR family transcriptional regulator</fullName>
    </submittedName>
</protein>
<gene>
    <name evidence="4" type="ORF">JOC47_002502</name>
</gene>
<organism evidence="4 5">
    <name type="scientific">Halanaerobacter jeridensis</name>
    <dbReference type="NCBI Taxonomy" id="706427"/>
    <lineage>
        <taxon>Bacteria</taxon>
        <taxon>Bacillati</taxon>
        <taxon>Bacillota</taxon>
        <taxon>Clostridia</taxon>
        <taxon>Halanaerobiales</taxon>
        <taxon>Halobacteroidaceae</taxon>
        <taxon>Halanaerobacter</taxon>
    </lineage>
</organism>
<evidence type="ECO:0000313" key="4">
    <source>
        <dbReference type="EMBL" id="MBM7557636.1"/>
    </source>
</evidence>
<evidence type="ECO:0000313" key="5">
    <source>
        <dbReference type="Proteomes" id="UP000774000"/>
    </source>
</evidence>
<reference evidence="4" key="1">
    <citation type="submission" date="2021-01" db="EMBL/GenBank/DDBJ databases">
        <title>Genomic Encyclopedia of Type Strains, Phase IV (KMG-IV): sequencing the most valuable type-strain genomes for metagenomic binning, comparative biology and taxonomic classification.</title>
        <authorList>
            <person name="Goeker M."/>
        </authorList>
    </citation>
    <scope>NUCLEOTIDE SEQUENCE</scope>
    <source>
        <strain evidence="4">DSM 23230</strain>
    </source>
</reference>
<dbReference type="AlphaFoldDB" id="A0A938XWN9"/>
<evidence type="ECO:0000256" key="1">
    <source>
        <dbReference type="ARBA" id="ARBA00023125"/>
    </source>
</evidence>
<dbReference type="GO" id="GO:0003677">
    <property type="term" value="F:DNA binding"/>
    <property type="evidence" value="ECO:0007669"/>
    <property type="project" value="UniProtKB-UniRule"/>
</dbReference>
<evidence type="ECO:0000256" key="2">
    <source>
        <dbReference type="PROSITE-ProRule" id="PRU00335"/>
    </source>
</evidence>
<dbReference type="PROSITE" id="PS50977">
    <property type="entry name" value="HTH_TETR_2"/>
    <property type="match status" value="1"/>
</dbReference>
<dbReference type="Gene3D" id="1.10.357.10">
    <property type="entry name" value="Tetracycline Repressor, domain 2"/>
    <property type="match status" value="1"/>
</dbReference>
<dbReference type="EMBL" id="JAFBDQ010000015">
    <property type="protein sequence ID" value="MBM7557636.1"/>
    <property type="molecule type" value="Genomic_DNA"/>
</dbReference>
<proteinExistence type="predicted"/>
<dbReference type="SUPFAM" id="SSF46689">
    <property type="entry name" value="Homeodomain-like"/>
    <property type="match status" value="1"/>
</dbReference>
<dbReference type="InterPro" id="IPR050624">
    <property type="entry name" value="HTH-type_Tx_Regulator"/>
</dbReference>
<dbReference type="RefSeq" id="WP_204702386.1">
    <property type="nucleotide sequence ID" value="NZ_JAFBDQ010000015.1"/>
</dbReference>
<evidence type="ECO:0000259" key="3">
    <source>
        <dbReference type="PROSITE" id="PS50977"/>
    </source>
</evidence>
<sequence>MAQNTKQQIIEETLALIDETQDIREVKLRKIARRVGIAHTSIYNYFASLEDLYLKCIEVAIIKGAAYVRQELQANKADYLYTFFAAQLDFALEHPGWYKFIWIENVADKTTEVYQNNIQQPRDEFIEFMFLNQANQISKEDKYWIVDLVHGYFHGDLVKLISGRMHIEDQEQAKDYILENTLQLYETLIQKLKSK</sequence>
<dbReference type="PANTHER" id="PTHR43479">
    <property type="entry name" value="ACREF/ENVCD OPERON REPRESSOR-RELATED"/>
    <property type="match status" value="1"/>
</dbReference>
<accession>A0A938XWN9</accession>
<comment type="caution">
    <text evidence="4">The sequence shown here is derived from an EMBL/GenBank/DDBJ whole genome shotgun (WGS) entry which is preliminary data.</text>
</comment>
<dbReference type="Proteomes" id="UP000774000">
    <property type="component" value="Unassembled WGS sequence"/>
</dbReference>